<organism evidence="3 4">
    <name type="scientific">Novosphingobium aquiterrae</name>
    <dbReference type="NCBI Taxonomy" id="624388"/>
    <lineage>
        <taxon>Bacteria</taxon>
        <taxon>Pseudomonadati</taxon>
        <taxon>Pseudomonadota</taxon>
        <taxon>Alphaproteobacteria</taxon>
        <taxon>Sphingomonadales</taxon>
        <taxon>Sphingomonadaceae</taxon>
        <taxon>Novosphingobium</taxon>
    </lineage>
</organism>
<evidence type="ECO:0000256" key="1">
    <source>
        <dbReference type="SAM" id="Phobius"/>
    </source>
</evidence>
<reference evidence="3 4" key="1">
    <citation type="submission" date="2024-09" db="EMBL/GenBank/DDBJ databases">
        <authorList>
            <person name="Sun Q."/>
            <person name="Mori K."/>
        </authorList>
    </citation>
    <scope>NUCLEOTIDE SEQUENCE [LARGE SCALE GENOMIC DNA]</scope>
    <source>
        <strain evidence="3 4">NCAIM B.02537</strain>
    </source>
</reference>
<dbReference type="Pfam" id="PF07238">
    <property type="entry name" value="PilZ"/>
    <property type="match status" value="1"/>
</dbReference>
<dbReference type="SUPFAM" id="SSF141371">
    <property type="entry name" value="PilZ domain-like"/>
    <property type="match status" value="1"/>
</dbReference>
<gene>
    <name evidence="3" type="ORF">ACFFF7_01815</name>
</gene>
<dbReference type="InterPro" id="IPR009875">
    <property type="entry name" value="PilZ_domain"/>
</dbReference>
<dbReference type="Proteomes" id="UP001589943">
    <property type="component" value="Unassembled WGS sequence"/>
</dbReference>
<protein>
    <submittedName>
        <fullName evidence="3">PilZ domain-containing protein</fullName>
    </submittedName>
</protein>
<keyword evidence="1" id="KW-0812">Transmembrane</keyword>
<comment type="caution">
    <text evidence="3">The sequence shown here is derived from an EMBL/GenBank/DDBJ whole genome shotgun (WGS) entry which is preliminary data.</text>
</comment>
<keyword evidence="1" id="KW-0472">Membrane</keyword>
<evidence type="ECO:0000259" key="2">
    <source>
        <dbReference type="Pfam" id="PF07238"/>
    </source>
</evidence>
<keyword evidence="4" id="KW-1185">Reference proteome</keyword>
<keyword evidence="1" id="KW-1133">Transmembrane helix</keyword>
<dbReference type="EMBL" id="JBHLTL010000001">
    <property type="protein sequence ID" value="MFC0588143.1"/>
    <property type="molecule type" value="Genomic_DNA"/>
</dbReference>
<evidence type="ECO:0000313" key="4">
    <source>
        <dbReference type="Proteomes" id="UP001589943"/>
    </source>
</evidence>
<sequence length="149" mass="16532">MAAAKVQKWNRKMVAAANKREERKPVMRPARVRWRAGEHDARLIDASSRGLSMTASRVPPRGEIVEVVLGRAVLVGQVRWNRADRFGVVLQDRLDVEALRSGTLVQRSAFGAAKSAEPAKQFAFHDKLFLAACGLAGVVFMIRALLNWV</sequence>
<name>A0ABV6PGG1_9SPHN</name>
<accession>A0ABV6PGG1</accession>
<feature type="transmembrane region" description="Helical" evidence="1">
    <location>
        <begin position="128"/>
        <end position="146"/>
    </location>
</feature>
<proteinExistence type="predicted"/>
<evidence type="ECO:0000313" key="3">
    <source>
        <dbReference type="EMBL" id="MFC0588143.1"/>
    </source>
</evidence>
<dbReference type="RefSeq" id="WP_379479651.1">
    <property type="nucleotide sequence ID" value="NZ_JBHLTL010000001.1"/>
</dbReference>
<feature type="domain" description="PilZ" evidence="2">
    <location>
        <begin position="20"/>
        <end position="98"/>
    </location>
</feature>